<protein>
    <submittedName>
        <fullName evidence="2">Uncharacterized protein</fullName>
    </submittedName>
</protein>
<gene>
    <name evidence="2" type="ORF">FSB_LOCUS13547</name>
</gene>
<name>A0A2N9FEX8_FAGSY</name>
<sequence>MRKNGVVVVAIERSSGCYFCVRVEWVGGEDRLSDGGGDRDVGGEAPALGWWVIVPKSEASLWADLWAIPATSGFETNRIGGRVRGPSPLIHQWIEFCLQAARALPFKQEVIPGASPSALESAQVEVPTELTKGKPRLDTNLIAGVPPPEILASALKGLVPLFQSTTKQ</sequence>
<keyword evidence="1" id="KW-0732">Signal</keyword>
<dbReference type="AlphaFoldDB" id="A0A2N9FEX8"/>
<dbReference type="EMBL" id="OIVN01000793">
    <property type="protein sequence ID" value="SPC85665.1"/>
    <property type="molecule type" value="Genomic_DNA"/>
</dbReference>
<reference evidence="2" key="1">
    <citation type="submission" date="2018-02" db="EMBL/GenBank/DDBJ databases">
        <authorList>
            <person name="Cohen D.B."/>
            <person name="Kent A.D."/>
        </authorList>
    </citation>
    <scope>NUCLEOTIDE SEQUENCE</scope>
</reference>
<evidence type="ECO:0000256" key="1">
    <source>
        <dbReference type="ARBA" id="ARBA00022729"/>
    </source>
</evidence>
<evidence type="ECO:0000313" key="2">
    <source>
        <dbReference type="EMBL" id="SPC85665.1"/>
    </source>
</evidence>
<dbReference type="PANTHER" id="PTHR30222">
    <property type="entry name" value="SPERMIDINE/PUTRESCINE-BINDING PERIPLASMIC PROTEIN"/>
    <property type="match status" value="1"/>
</dbReference>
<accession>A0A2N9FEX8</accession>
<proteinExistence type="predicted"/>
<organism evidence="2">
    <name type="scientific">Fagus sylvatica</name>
    <name type="common">Beechnut</name>
    <dbReference type="NCBI Taxonomy" id="28930"/>
    <lineage>
        <taxon>Eukaryota</taxon>
        <taxon>Viridiplantae</taxon>
        <taxon>Streptophyta</taxon>
        <taxon>Embryophyta</taxon>
        <taxon>Tracheophyta</taxon>
        <taxon>Spermatophyta</taxon>
        <taxon>Magnoliopsida</taxon>
        <taxon>eudicotyledons</taxon>
        <taxon>Gunneridae</taxon>
        <taxon>Pentapetalae</taxon>
        <taxon>rosids</taxon>
        <taxon>fabids</taxon>
        <taxon>Fagales</taxon>
        <taxon>Fagaceae</taxon>
        <taxon>Fagus</taxon>
    </lineage>
</organism>
<dbReference type="PANTHER" id="PTHR30222:SF17">
    <property type="entry name" value="SPERMIDINE_PUTRESCINE-BINDING PERIPLASMIC PROTEIN"/>
    <property type="match status" value="1"/>
</dbReference>